<keyword evidence="3" id="KW-1185">Reference proteome</keyword>
<reference evidence="2 3" key="1">
    <citation type="submission" date="2019-12" db="EMBL/GenBank/DDBJ databases">
        <authorList>
            <person name="Scholz U."/>
            <person name="Mascher M."/>
            <person name="Fiebig A."/>
        </authorList>
    </citation>
    <scope>NUCLEOTIDE SEQUENCE</scope>
</reference>
<protein>
    <submittedName>
        <fullName evidence="2">Uncharacterized protein</fullName>
    </submittedName>
</protein>
<dbReference type="PANTHER" id="PTHR35506">
    <property type="entry name" value="OS02G0135600 PROTEIN"/>
    <property type="match status" value="1"/>
</dbReference>
<evidence type="ECO:0000313" key="2">
    <source>
        <dbReference type="EMBL" id="CAA2634128.1"/>
    </source>
</evidence>
<evidence type="ECO:0000313" key="3">
    <source>
        <dbReference type="Proteomes" id="UP001189122"/>
    </source>
</evidence>
<feature type="compositionally biased region" description="Polar residues" evidence="1">
    <location>
        <begin position="203"/>
        <end position="213"/>
    </location>
</feature>
<dbReference type="PANTHER" id="PTHR35506:SF1">
    <property type="entry name" value="OS02G0135600 PROTEIN"/>
    <property type="match status" value="1"/>
</dbReference>
<accession>A0A7I8JTT8</accession>
<name>A0A7I8JTT8_SPIIN</name>
<feature type="region of interest" description="Disordered" evidence="1">
    <location>
        <begin position="196"/>
        <end position="219"/>
    </location>
</feature>
<sequence length="219" mass="23705">MGACGFLALRASAPAPPSASGGQPSREIRELSQLLDAYDSLDALNEELGEVDASLQIQNRFMGLRAALFTAGSSVGSFARKLGFRLLEIDELVKKEALPVSEKSDVDLVVLHIRAGQELRALKDKVAINAGVDWLDGLVSTLLRAAQPGSEVAARLHFSVVNDSDLSLLRPCQSYCMKGGKRLDNIRHHHPMLVAQWQEGSPAGTQPRSSPLRNSRRQA</sequence>
<organism evidence="2">
    <name type="scientific">Spirodela intermedia</name>
    <name type="common">Intermediate duckweed</name>
    <dbReference type="NCBI Taxonomy" id="51605"/>
    <lineage>
        <taxon>Eukaryota</taxon>
        <taxon>Viridiplantae</taxon>
        <taxon>Streptophyta</taxon>
        <taxon>Embryophyta</taxon>
        <taxon>Tracheophyta</taxon>
        <taxon>Spermatophyta</taxon>
        <taxon>Magnoliopsida</taxon>
        <taxon>Liliopsida</taxon>
        <taxon>Araceae</taxon>
        <taxon>Lemnoideae</taxon>
        <taxon>Spirodela</taxon>
    </lineage>
</organism>
<dbReference type="AlphaFoldDB" id="A0A7I8JTT8"/>
<evidence type="ECO:0000256" key="1">
    <source>
        <dbReference type="SAM" id="MobiDB-lite"/>
    </source>
</evidence>
<dbReference type="EMBL" id="LR743604">
    <property type="protein sequence ID" value="CAA2634128.1"/>
    <property type="molecule type" value="Genomic_DNA"/>
</dbReference>
<dbReference type="EMBL" id="CACRZD030000017">
    <property type="protein sequence ID" value="CAA6673171.1"/>
    <property type="molecule type" value="Genomic_DNA"/>
</dbReference>
<dbReference type="Proteomes" id="UP001189122">
    <property type="component" value="Unassembled WGS sequence"/>
</dbReference>
<gene>
    <name evidence="2" type="ORF">SI7747_17019587</name>
</gene>
<proteinExistence type="predicted"/>